<dbReference type="Proteomes" id="UP000005801">
    <property type="component" value="Unassembled WGS sequence"/>
</dbReference>
<comment type="caution">
    <text evidence="3">The sequence shown here is derived from an EMBL/GenBank/DDBJ whole genome shotgun (WGS) entry which is preliminary data.</text>
</comment>
<evidence type="ECO:0000313" key="4">
    <source>
        <dbReference type="Proteomes" id="UP000005801"/>
    </source>
</evidence>
<dbReference type="SUPFAM" id="SSF51338">
    <property type="entry name" value="Composite domain of metallo-dependent hydrolases"/>
    <property type="match status" value="1"/>
</dbReference>
<organism evidence="3 4">
    <name type="scientific">Plesiocystis pacifica SIR-1</name>
    <dbReference type="NCBI Taxonomy" id="391625"/>
    <lineage>
        <taxon>Bacteria</taxon>
        <taxon>Pseudomonadati</taxon>
        <taxon>Myxococcota</taxon>
        <taxon>Polyangia</taxon>
        <taxon>Nannocystales</taxon>
        <taxon>Nannocystaceae</taxon>
        <taxon>Plesiocystis</taxon>
    </lineage>
</organism>
<dbReference type="InterPro" id="IPR013108">
    <property type="entry name" value="Amidohydro_3"/>
</dbReference>
<feature type="compositionally biased region" description="Basic and acidic residues" evidence="1">
    <location>
        <begin position="252"/>
        <end position="264"/>
    </location>
</feature>
<proteinExistence type="predicted"/>
<keyword evidence="4" id="KW-1185">Reference proteome</keyword>
<dbReference type="InterPro" id="IPR032466">
    <property type="entry name" value="Metal_Hydrolase"/>
</dbReference>
<dbReference type="SUPFAM" id="SSF51556">
    <property type="entry name" value="Metallo-dependent hydrolases"/>
    <property type="match status" value="1"/>
</dbReference>
<dbReference type="CDD" id="cd01309">
    <property type="entry name" value="Met_dep_hydrolase_C"/>
    <property type="match status" value="1"/>
</dbReference>
<dbReference type="Pfam" id="PF07969">
    <property type="entry name" value="Amidohydro_3"/>
    <property type="match status" value="1"/>
</dbReference>
<protein>
    <recommendedName>
        <fullName evidence="2">Amidohydrolase 3 domain-containing protein</fullName>
    </recommendedName>
</protein>
<feature type="region of interest" description="Disordered" evidence="1">
    <location>
        <begin position="16"/>
        <end position="42"/>
    </location>
</feature>
<dbReference type="Gene3D" id="3.20.20.140">
    <property type="entry name" value="Metal-dependent hydrolases"/>
    <property type="match status" value="1"/>
</dbReference>
<feature type="domain" description="Amidohydrolase 3" evidence="2">
    <location>
        <begin position="369"/>
        <end position="471"/>
    </location>
</feature>
<dbReference type="Gene3D" id="2.30.40.10">
    <property type="entry name" value="Urease, subunit C, domain 1"/>
    <property type="match status" value="1"/>
</dbReference>
<dbReference type="STRING" id="391625.PPSIR1_39325"/>
<dbReference type="AlphaFoldDB" id="A6FXZ5"/>
<gene>
    <name evidence="3" type="ORF">PPSIR1_39325</name>
</gene>
<reference evidence="3 4" key="1">
    <citation type="submission" date="2007-06" db="EMBL/GenBank/DDBJ databases">
        <authorList>
            <person name="Shimkets L."/>
            <person name="Ferriera S."/>
            <person name="Johnson J."/>
            <person name="Kravitz S."/>
            <person name="Beeson K."/>
            <person name="Sutton G."/>
            <person name="Rogers Y.-H."/>
            <person name="Friedman R."/>
            <person name="Frazier M."/>
            <person name="Venter J.C."/>
        </authorList>
    </citation>
    <scope>NUCLEOTIDE SEQUENCE [LARGE SCALE GENOMIC DNA]</scope>
    <source>
        <strain evidence="3 4">SIR-1</strain>
    </source>
</reference>
<feature type="region of interest" description="Disordered" evidence="1">
    <location>
        <begin position="476"/>
        <end position="496"/>
    </location>
</feature>
<name>A6FXZ5_9BACT</name>
<sequence>MALLACLASGALACDKPTQTEVPDGTGETAGDAESPPPAPTEGAAILLRGGTVLTATGQTFAPGAVLIRGADIAAVGPADAVEVPEDAEVIELDASAVITPGIIDTHSHMGVYASPGFRAHGDGNEVASPVTPYVRAEEGFWPQDPQINHAIAGGVTVAQILPGSANLIGGRTFTVKLRPNSRSAEDMRFAAAPAGLKMACGENPKRVYGEKGGPTTRMGNVAGYRKAFQEAVEYQRSWDSYERALAMWETESDRRPRPSRSSEDGEGGGGGGRREYREQPQPPPRDFGMDTLVGVLDGDILVHMHCYRADEMSLMLELAASFGFSIRSFHHAVEAYKIADRLAAAETSVSIWADWWGFKAEAYDGVRENAALFTQAGGRAIIHSDSAEGIQRLNQEAAKAMFAGRKAGIEVTPEQALEWITINAAWALGVDDVTGSLEPGKDADVVVWSGDPFSVYTRAQVVFVDGELVYEREGETGRPRSDFDLGLRDDLQEAP</sequence>
<dbReference type="PANTHER" id="PTHR43135:SF3">
    <property type="entry name" value="ALPHA-D-RIBOSE 1-METHYLPHOSPHONATE 5-TRIPHOSPHATE DIPHOSPHATASE"/>
    <property type="match status" value="1"/>
</dbReference>
<dbReference type="InterPro" id="IPR051781">
    <property type="entry name" value="Metallo-dep_Hydrolase"/>
</dbReference>
<dbReference type="EMBL" id="ABCS01000003">
    <property type="protein sequence ID" value="EDM81374.1"/>
    <property type="molecule type" value="Genomic_DNA"/>
</dbReference>
<dbReference type="eggNOG" id="COG1228">
    <property type="taxonomic scope" value="Bacteria"/>
</dbReference>
<dbReference type="PANTHER" id="PTHR43135">
    <property type="entry name" value="ALPHA-D-RIBOSE 1-METHYLPHOSPHONATE 5-TRIPHOSPHATE DIPHOSPHATASE"/>
    <property type="match status" value="1"/>
</dbReference>
<evidence type="ECO:0000313" key="3">
    <source>
        <dbReference type="EMBL" id="EDM81374.1"/>
    </source>
</evidence>
<accession>A6FXZ5</accession>
<evidence type="ECO:0000259" key="2">
    <source>
        <dbReference type="Pfam" id="PF07969"/>
    </source>
</evidence>
<feature type="region of interest" description="Disordered" evidence="1">
    <location>
        <begin position="250"/>
        <end position="290"/>
    </location>
</feature>
<evidence type="ECO:0000256" key="1">
    <source>
        <dbReference type="SAM" id="MobiDB-lite"/>
    </source>
</evidence>
<dbReference type="InterPro" id="IPR011059">
    <property type="entry name" value="Metal-dep_hydrolase_composite"/>
</dbReference>
<dbReference type="GO" id="GO:0016810">
    <property type="term" value="F:hydrolase activity, acting on carbon-nitrogen (but not peptide) bonds"/>
    <property type="evidence" value="ECO:0007669"/>
    <property type="project" value="InterPro"/>
</dbReference>